<dbReference type="AlphaFoldDB" id="A0A9N9GRA1"/>
<evidence type="ECO:0000313" key="2">
    <source>
        <dbReference type="Proteomes" id="UP000789759"/>
    </source>
</evidence>
<proteinExistence type="predicted"/>
<name>A0A9N9GRA1_9GLOM</name>
<evidence type="ECO:0000313" key="1">
    <source>
        <dbReference type="EMBL" id="CAG8624198.1"/>
    </source>
</evidence>
<reference evidence="1" key="1">
    <citation type="submission" date="2021-06" db="EMBL/GenBank/DDBJ databases">
        <authorList>
            <person name="Kallberg Y."/>
            <person name="Tangrot J."/>
            <person name="Rosling A."/>
        </authorList>
    </citation>
    <scope>NUCLEOTIDE SEQUENCE</scope>
    <source>
        <strain evidence="1">FL966</strain>
    </source>
</reference>
<accession>A0A9N9GRA1</accession>
<dbReference type="OrthoDB" id="2277862at2759"/>
<gene>
    <name evidence="1" type="ORF">CPELLU_LOCUS8076</name>
</gene>
<comment type="caution">
    <text evidence="1">The sequence shown here is derived from an EMBL/GenBank/DDBJ whole genome shotgun (WGS) entry which is preliminary data.</text>
</comment>
<sequence>MGSLKSFQIAIAWMENECKNLYIWFLTILYNKVYNVYNCLPSVFMSNRDQSLRNASKFFQNDDNYEVFKNKVKALDLTFDKKNIELAIESVKQVAKKACNPKKPLAYVKSLMKDSKLWIYADTKYFCHMGISTTACAKMSYSAFKRAIETASDLNLVFEKID</sequence>
<organism evidence="1 2">
    <name type="scientific">Cetraspora pellucida</name>
    <dbReference type="NCBI Taxonomy" id="1433469"/>
    <lineage>
        <taxon>Eukaryota</taxon>
        <taxon>Fungi</taxon>
        <taxon>Fungi incertae sedis</taxon>
        <taxon>Mucoromycota</taxon>
        <taxon>Glomeromycotina</taxon>
        <taxon>Glomeromycetes</taxon>
        <taxon>Diversisporales</taxon>
        <taxon>Gigasporaceae</taxon>
        <taxon>Cetraspora</taxon>
    </lineage>
</organism>
<protein>
    <submittedName>
        <fullName evidence="1">449_t:CDS:1</fullName>
    </submittedName>
</protein>
<dbReference type="EMBL" id="CAJVQA010005601">
    <property type="protein sequence ID" value="CAG8624198.1"/>
    <property type="molecule type" value="Genomic_DNA"/>
</dbReference>
<dbReference type="Proteomes" id="UP000789759">
    <property type="component" value="Unassembled WGS sequence"/>
</dbReference>
<keyword evidence="2" id="KW-1185">Reference proteome</keyword>